<evidence type="ECO:0000313" key="2">
    <source>
        <dbReference type="WBParaSite" id="JU765_v2.g1445.t1"/>
    </source>
</evidence>
<proteinExistence type="predicted"/>
<organism evidence="1 2">
    <name type="scientific">Panagrolaimus sp. JU765</name>
    <dbReference type="NCBI Taxonomy" id="591449"/>
    <lineage>
        <taxon>Eukaryota</taxon>
        <taxon>Metazoa</taxon>
        <taxon>Ecdysozoa</taxon>
        <taxon>Nematoda</taxon>
        <taxon>Chromadorea</taxon>
        <taxon>Rhabditida</taxon>
        <taxon>Tylenchina</taxon>
        <taxon>Panagrolaimomorpha</taxon>
        <taxon>Panagrolaimoidea</taxon>
        <taxon>Panagrolaimidae</taxon>
        <taxon>Panagrolaimus</taxon>
    </lineage>
</organism>
<sequence>MLVKKLFEIPISRIILSSSRCNSIFAKPRRFYKQVTVEDEINENGGRNYMVLLDKHKLKTQAGKVLKVDSEPLALAIAQEWDAQKEFINKPLMRITGLAFTAIDNPLNETKESLTEKIMEYLDTDTLLHFASEPQNLVKLQHEKWAPILKWFNDTHGLDIKATDNLVDLPQISGNDRSTIKRYLLSHNFWSLNGIQYGVEGAKSLIVTMALMGCHISAEEATHLSHLEQIYQAKVWGNVEWSHDIEHQETCCRLAAAFLFYYFTANSHIKEMQSAVA</sequence>
<evidence type="ECO:0000313" key="1">
    <source>
        <dbReference type="Proteomes" id="UP000887576"/>
    </source>
</evidence>
<reference evidence="2" key="1">
    <citation type="submission" date="2022-11" db="UniProtKB">
        <authorList>
            <consortium name="WormBaseParasite"/>
        </authorList>
    </citation>
    <scope>IDENTIFICATION</scope>
</reference>
<protein>
    <submittedName>
        <fullName evidence="2">ATP synthase mitochondrial F1 complex assembly factor 2</fullName>
    </submittedName>
</protein>
<name>A0AC34QA15_9BILA</name>
<accession>A0AC34QA15</accession>
<dbReference type="WBParaSite" id="JU765_v2.g1445.t1">
    <property type="protein sequence ID" value="JU765_v2.g1445.t1"/>
    <property type="gene ID" value="JU765_v2.g1445"/>
</dbReference>
<dbReference type="Proteomes" id="UP000887576">
    <property type="component" value="Unplaced"/>
</dbReference>